<sequence>MRRSLHELQQILAISVAINHLINFVGFPSAVVGLYWMRPDVEEVTNNPQGLMGQPAPLIPLGYSALSSTVAPQAWQPRHMWMEPALHSQLQLPLQPGLMSCAPVGVTYPQGMPVMRTPYNGQASQIIPGSHAIPTTYYPGSTPAAGGVAYLPTYQTDVGEAHANMPIQQTQPRHEVPPFQIAQYRWPTEKPHRNPARKYMPSSVYNSGGEGLYTRATIHQEGASNLGPKSSKITPAHSEIPRPQGMSPQAAEIKTRVGNALEQHLSPSIRSSDGTKNILEKPALNSEFMCLAADKDVVEKALEIINFFRQWGRFPPLSSDSLDILNSPNKMISSKQVKVPEQETNHGSYQPESSNSINLPMEDNSDKTMQSKAKQEHNEITAIEPIDGEKGEEENQLAKSDDIPEEKVGNPKDESKSELSMSDPQNHDLNHNSEDSKLNDKVRVDDQTTSSRTEATQDYSAEGLKSITPQTSMCPNKKSRNRLYKNNYRKKGNKSRKSKSEKEAGIPSSGRMGATKGNPKSFEGDEVETLEPENENIEKDRDKKEKYDSTRDTMEGEKEMDEKETNFYIGQNPMIIEGEDELAIRTEKAEKHFPVVSNEMKVVEFNNQSTRKKKKQQKNQQRRFAEKSGLTMTKKQEKKEEFQSLGPLEEVKINHEDELEDPSHSSLFENFQVTGEEILNFEQFSR</sequence>
<feature type="compositionally biased region" description="Polar residues" evidence="1">
    <location>
        <begin position="447"/>
        <end position="459"/>
    </location>
</feature>
<evidence type="ECO:0000313" key="3">
    <source>
        <dbReference type="EMBL" id="PLW36348.1"/>
    </source>
</evidence>
<feature type="compositionally biased region" description="Basic and acidic residues" evidence="1">
    <location>
        <begin position="536"/>
        <end position="565"/>
    </location>
</feature>
<evidence type="ECO:0000256" key="1">
    <source>
        <dbReference type="SAM" id="MobiDB-lite"/>
    </source>
</evidence>
<feature type="region of interest" description="Disordered" evidence="1">
    <location>
        <begin position="604"/>
        <end position="665"/>
    </location>
</feature>
<reference evidence="3 4" key="1">
    <citation type="submission" date="2017-11" db="EMBL/GenBank/DDBJ databases">
        <title>De novo assembly and phasing of dikaryotic genomes from two isolates of Puccinia coronata f. sp. avenae, the causal agent of oat crown rust.</title>
        <authorList>
            <person name="Miller M.E."/>
            <person name="Zhang Y."/>
            <person name="Omidvar V."/>
            <person name="Sperschneider J."/>
            <person name="Schwessinger B."/>
            <person name="Raley C."/>
            <person name="Palmer J.M."/>
            <person name="Garnica D."/>
            <person name="Upadhyaya N."/>
            <person name="Rathjen J."/>
            <person name="Taylor J.M."/>
            <person name="Park R.F."/>
            <person name="Dodds P.N."/>
            <person name="Hirsch C.D."/>
            <person name="Kianian S.F."/>
            <person name="Figueroa M."/>
        </authorList>
    </citation>
    <scope>NUCLEOTIDE SEQUENCE [LARGE SCALE GENOMIC DNA]</scope>
    <source>
        <strain evidence="3">12SD80</strain>
    </source>
</reference>
<gene>
    <name evidence="3" type="ORF">PCASD_18652</name>
</gene>
<feature type="compositionally biased region" description="Basic residues" evidence="1">
    <location>
        <begin position="477"/>
        <end position="497"/>
    </location>
</feature>
<feature type="compositionally biased region" description="Basic residues" evidence="1">
    <location>
        <begin position="610"/>
        <end position="621"/>
    </location>
</feature>
<organism evidence="3 4">
    <name type="scientific">Puccinia coronata f. sp. avenae</name>
    <dbReference type="NCBI Taxonomy" id="200324"/>
    <lineage>
        <taxon>Eukaryota</taxon>
        <taxon>Fungi</taxon>
        <taxon>Dikarya</taxon>
        <taxon>Basidiomycota</taxon>
        <taxon>Pucciniomycotina</taxon>
        <taxon>Pucciniomycetes</taxon>
        <taxon>Pucciniales</taxon>
        <taxon>Pucciniaceae</taxon>
        <taxon>Puccinia</taxon>
    </lineage>
</organism>
<feature type="transmembrane region" description="Helical" evidence="2">
    <location>
        <begin position="12"/>
        <end position="37"/>
    </location>
</feature>
<dbReference type="EMBL" id="PGCI01000161">
    <property type="protein sequence ID" value="PLW36348.1"/>
    <property type="molecule type" value="Genomic_DNA"/>
</dbReference>
<keyword evidence="2" id="KW-0812">Transmembrane</keyword>
<feature type="region of interest" description="Disordered" evidence="1">
    <location>
        <begin position="333"/>
        <end position="572"/>
    </location>
</feature>
<comment type="caution">
    <text evidence="3">The sequence shown here is derived from an EMBL/GenBank/DDBJ whole genome shotgun (WGS) entry which is preliminary data.</text>
</comment>
<feature type="compositionally biased region" description="Basic and acidic residues" evidence="1">
    <location>
        <begin position="425"/>
        <end position="446"/>
    </location>
</feature>
<evidence type="ECO:0000313" key="4">
    <source>
        <dbReference type="Proteomes" id="UP000235392"/>
    </source>
</evidence>
<feature type="compositionally biased region" description="Polar residues" evidence="1">
    <location>
        <begin position="345"/>
        <end position="358"/>
    </location>
</feature>
<name>A0A2N5UF57_9BASI</name>
<dbReference type="AlphaFoldDB" id="A0A2N5UF57"/>
<proteinExistence type="predicted"/>
<protein>
    <submittedName>
        <fullName evidence="3">Uncharacterized protein</fullName>
    </submittedName>
</protein>
<keyword evidence="2" id="KW-1133">Transmembrane helix</keyword>
<accession>A0A2N5UF57</accession>
<feature type="compositionally biased region" description="Acidic residues" evidence="1">
    <location>
        <begin position="524"/>
        <end position="535"/>
    </location>
</feature>
<evidence type="ECO:0000256" key="2">
    <source>
        <dbReference type="SAM" id="Phobius"/>
    </source>
</evidence>
<keyword evidence="2" id="KW-0472">Membrane</keyword>
<dbReference type="Proteomes" id="UP000235392">
    <property type="component" value="Unassembled WGS sequence"/>
</dbReference>
<feature type="compositionally biased region" description="Basic and acidic residues" evidence="1">
    <location>
        <begin position="399"/>
        <end position="417"/>
    </location>
</feature>